<proteinExistence type="predicted"/>
<dbReference type="GO" id="GO:0016020">
    <property type="term" value="C:membrane"/>
    <property type="evidence" value="ECO:0007669"/>
    <property type="project" value="InterPro"/>
</dbReference>
<keyword evidence="3" id="KW-0472">Membrane</keyword>
<dbReference type="SUPFAM" id="SSF55874">
    <property type="entry name" value="ATPase domain of HSP90 chaperone/DNA topoisomerase II/histidine kinase"/>
    <property type="match status" value="1"/>
</dbReference>
<accession>A0A0E9N446</accession>
<reference evidence="5 6" key="1">
    <citation type="submission" date="2015-04" db="EMBL/GenBank/DDBJ databases">
        <title>Whole genome shotgun sequence of Flavihumibacter petaseus NBRC 106054.</title>
        <authorList>
            <person name="Miyazawa S."/>
            <person name="Hosoyama A."/>
            <person name="Hashimoto M."/>
            <person name="Noguchi M."/>
            <person name="Tsuchikane K."/>
            <person name="Ohji S."/>
            <person name="Yamazoe A."/>
            <person name="Ichikawa N."/>
            <person name="Kimura A."/>
            <person name="Fujita N."/>
        </authorList>
    </citation>
    <scope>NUCLEOTIDE SEQUENCE [LARGE SCALE GENOMIC DNA]</scope>
    <source>
        <strain evidence="5 6">NBRC 106054</strain>
    </source>
</reference>
<dbReference type="Proteomes" id="UP000033121">
    <property type="component" value="Unassembled WGS sequence"/>
</dbReference>
<dbReference type="InterPro" id="IPR050640">
    <property type="entry name" value="Bact_2-comp_sensor_kinase"/>
</dbReference>
<dbReference type="RefSeq" id="WP_052955904.1">
    <property type="nucleotide sequence ID" value="NZ_BBWV01000003.1"/>
</dbReference>
<feature type="transmembrane region" description="Helical" evidence="3">
    <location>
        <begin position="121"/>
        <end position="142"/>
    </location>
</feature>
<keyword evidence="5" id="KW-0418">Kinase</keyword>
<feature type="compositionally biased region" description="Basic and acidic residues" evidence="2">
    <location>
        <begin position="378"/>
        <end position="398"/>
    </location>
</feature>
<dbReference type="OrthoDB" id="9792992at2"/>
<feature type="transmembrane region" description="Helical" evidence="3">
    <location>
        <begin position="191"/>
        <end position="212"/>
    </location>
</feature>
<sequence length="438" mass="51171">MQQNQWYTSKTAVVFYHILTWTVTLFLPYIMRTYLEEQRDARFGPDSTRFERPRFDSDHGNRDYADKRTRHWRDRESRDSAIAPSGDIIQPPPDSGQRDWPQRDRHGRGGFEGKGKMDPGFFSNLAMGLNLLWIVLFYLNAYYLIPRLVYNRKIFSYILCQIAFFTLISLGVSLLLKTNLHEPFMRFPMPLLLNIFPFLFVQAGSLAYRLIVDKVRGEKDQKEKENEGLKTELSFLRSQISPHFIFNVLNNLVSLARKKSDLMEPSLLRLSGLMRYMLYESDEKKVLLTREVEYLRSYIELQSLRFGNDVNLQVDLQVPESPWYIEPMLLIPFVENAFKHSASYMNRPLIDVMLRVSDEGVLHFRVNNQYEPNVDLIGEERLDNRNEGRGDGRTDDRTSGIGLQNVRRRLNLLYGSDHTLLISDKDGVFSVSLKITLS</sequence>
<organism evidence="5 6">
    <name type="scientific">Flavihumibacter petaseus NBRC 106054</name>
    <dbReference type="NCBI Taxonomy" id="1220578"/>
    <lineage>
        <taxon>Bacteria</taxon>
        <taxon>Pseudomonadati</taxon>
        <taxon>Bacteroidota</taxon>
        <taxon>Chitinophagia</taxon>
        <taxon>Chitinophagales</taxon>
        <taxon>Chitinophagaceae</taxon>
        <taxon>Flavihumibacter</taxon>
    </lineage>
</organism>
<feature type="compositionally biased region" description="Basic and acidic residues" evidence="2">
    <location>
        <begin position="44"/>
        <end position="79"/>
    </location>
</feature>
<comment type="caution">
    <text evidence="5">The sequence shown here is derived from an EMBL/GenBank/DDBJ whole genome shotgun (WGS) entry which is preliminary data.</text>
</comment>
<feature type="domain" description="Signal transduction histidine kinase internal region" evidence="4">
    <location>
        <begin position="232"/>
        <end position="309"/>
    </location>
</feature>
<dbReference type="Gene3D" id="3.30.565.10">
    <property type="entry name" value="Histidine kinase-like ATPase, C-terminal domain"/>
    <property type="match status" value="1"/>
</dbReference>
<keyword evidence="3" id="KW-0812">Transmembrane</keyword>
<evidence type="ECO:0000256" key="2">
    <source>
        <dbReference type="SAM" id="MobiDB-lite"/>
    </source>
</evidence>
<evidence type="ECO:0000313" key="5">
    <source>
        <dbReference type="EMBL" id="GAO44140.1"/>
    </source>
</evidence>
<feature type="coiled-coil region" evidence="1">
    <location>
        <begin position="212"/>
        <end position="239"/>
    </location>
</feature>
<keyword evidence="6" id="KW-1185">Reference proteome</keyword>
<dbReference type="PANTHER" id="PTHR34220:SF7">
    <property type="entry name" value="SENSOR HISTIDINE KINASE YPDA"/>
    <property type="match status" value="1"/>
</dbReference>
<feature type="transmembrane region" description="Helical" evidence="3">
    <location>
        <begin position="12"/>
        <end position="31"/>
    </location>
</feature>
<dbReference type="EMBL" id="BBWV01000003">
    <property type="protein sequence ID" value="GAO44140.1"/>
    <property type="molecule type" value="Genomic_DNA"/>
</dbReference>
<feature type="region of interest" description="Disordered" evidence="2">
    <location>
        <begin position="44"/>
        <end position="112"/>
    </location>
</feature>
<dbReference type="GO" id="GO:0000155">
    <property type="term" value="F:phosphorelay sensor kinase activity"/>
    <property type="evidence" value="ECO:0007669"/>
    <property type="project" value="InterPro"/>
</dbReference>
<keyword evidence="1" id="KW-0175">Coiled coil</keyword>
<protein>
    <submittedName>
        <fullName evidence="5">Putative two-component histidine kinase</fullName>
    </submittedName>
</protein>
<evidence type="ECO:0000259" key="4">
    <source>
        <dbReference type="Pfam" id="PF06580"/>
    </source>
</evidence>
<dbReference type="PANTHER" id="PTHR34220">
    <property type="entry name" value="SENSOR HISTIDINE KINASE YPDA"/>
    <property type="match status" value="1"/>
</dbReference>
<dbReference type="STRING" id="1220578.FPE01S_03_01780"/>
<evidence type="ECO:0000313" key="6">
    <source>
        <dbReference type="Proteomes" id="UP000033121"/>
    </source>
</evidence>
<keyword evidence="5" id="KW-0808">Transferase</keyword>
<evidence type="ECO:0000256" key="3">
    <source>
        <dbReference type="SAM" id="Phobius"/>
    </source>
</evidence>
<feature type="compositionally biased region" description="Basic and acidic residues" evidence="2">
    <location>
        <begin position="96"/>
        <end position="112"/>
    </location>
</feature>
<feature type="region of interest" description="Disordered" evidence="2">
    <location>
        <begin position="378"/>
        <end position="399"/>
    </location>
</feature>
<dbReference type="InterPro" id="IPR010559">
    <property type="entry name" value="Sig_transdc_His_kin_internal"/>
</dbReference>
<dbReference type="Pfam" id="PF06580">
    <property type="entry name" value="His_kinase"/>
    <property type="match status" value="1"/>
</dbReference>
<dbReference type="InterPro" id="IPR036890">
    <property type="entry name" value="HATPase_C_sf"/>
</dbReference>
<name>A0A0E9N446_9BACT</name>
<keyword evidence="3" id="KW-1133">Transmembrane helix</keyword>
<feature type="transmembrane region" description="Helical" evidence="3">
    <location>
        <begin position="154"/>
        <end position="176"/>
    </location>
</feature>
<gene>
    <name evidence="5" type="ORF">FPE01S_03_01780</name>
</gene>
<evidence type="ECO:0000256" key="1">
    <source>
        <dbReference type="SAM" id="Coils"/>
    </source>
</evidence>
<dbReference type="AlphaFoldDB" id="A0A0E9N446"/>